<dbReference type="Proteomes" id="UP000054107">
    <property type="component" value="Unassembled WGS sequence"/>
</dbReference>
<evidence type="ECO:0000256" key="2">
    <source>
        <dbReference type="ARBA" id="ARBA00012695"/>
    </source>
</evidence>
<dbReference type="GO" id="GO:0071949">
    <property type="term" value="F:FAD binding"/>
    <property type="evidence" value="ECO:0007669"/>
    <property type="project" value="TreeGrafter"/>
</dbReference>
<dbReference type="SUPFAM" id="SSF51730">
    <property type="entry name" value="FAD-linked oxidoreductase"/>
    <property type="match status" value="1"/>
</dbReference>
<dbReference type="InterPro" id="IPR002872">
    <property type="entry name" value="Proline_DH_dom"/>
</dbReference>
<dbReference type="GO" id="GO:0004657">
    <property type="term" value="F:proline dehydrogenase activity"/>
    <property type="evidence" value="ECO:0007669"/>
    <property type="project" value="UniProtKB-EC"/>
</dbReference>
<organism evidence="7 8">
    <name type="scientific">Parasitella parasitica</name>
    <dbReference type="NCBI Taxonomy" id="35722"/>
    <lineage>
        <taxon>Eukaryota</taxon>
        <taxon>Fungi</taxon>
        <taxon>Fungi incertae sedis</taxon>
        <taxon>Mucoromycota</taxon>
        <taxon>Mucoromycotina</taxon>
        <taxon>Mucoromycetes</taxon>
        <taxon>Mucorales</taxon>
        <taxon>Mucorineae</taxon>
        <taxon>Mucoraceae</taxon>
        <taxon>Parasitella</taxon>
    </lineage>
</organism>
<evidence type="ECO:0000313" key="7">
    <source>
        <dbReference type="EMBL" id="CEP18394.1"/>
    </source>
</evidence>
<dbReference type="PANTHER" id="PTHR13914">
    <property type="entry name" value="PROLINE OXIDASE"/>
    <property type="match status" value="1"/>
</dbReference>
<comment type="similarity">
    <text evidence="1 5">Belongs to the proline oxidase family.</text>
</comment>
<dbReference type="AlphaFoldDB" id="A0A0B7NTS8"/>
<feature type="domain" description="Proline dehydrogenase" evidence="6">
    <location>
        <begin position="329"/>
        <end position="618"/>
    </location>
</feature>
<gene>
    <name evidence="7" type="primary">PARPA_12698.1 scaffold 45263</name>
</gene>
<dbReference type="EC" id="1.5.5.2" evidence="2 5"/>
<dbReference type="OrthoDB" id="5464at2759"/>
<dbReference type="STRING" id="35722.A0A0B7NTS8"/>
<evidence type="ECO:0000256" key="5">
    <source>
        <dbReference type="RuleBase" id="RU364054"/>
    </source>
</evidence>
<name>A0A0B7NTS8_9FUNG</name>
<dbReference type="Pfam" id="PF01619">
    <property type="entry name" value="Pro_dh"/>
    <property type="match status" value="1"/>
</dbReference>
<dbReference type="Gene3D" id="3.20.20.220">
    <property type="match status" value="2"/>
</dbReference>
<sequence length="667" mass="74525">MHRHLISRNSPHLFTSNSQSNVRSISAFTQHAKLTFLGKQGYHQKPAALLSTRSPHARMGLPVKTLATAATVSMAASFYYLNSSSTASEKKPVAEVASAPISAFSSSNSTSTVAQLLDDNSRAALQAKSTSELLLALFVYKLCSYPWIVDAAPHLIKLAETLHLQAPVYWFVKNTFFSQFCGGETAEECVATMTRLSQSGINCILDLSIEADLHVDANSSAKNAFSGKYGEQEQKADIVLNMIKNCLKTAAQGQHEEYATSGAFSAIKVTAFAPPELLLRLNQVMFYLDKAFDEYQVDGRIDSACLKHVAQHVCPPSITQQQEQQRSRILSQLADDDKALDYVEYTKLFNLMGADRDIWWDTADAMTEKQVFLTKEDLRAYDRMVQRLDQVCQLAQDVRVGIMVDAEQSYFQEAIDHVAMNLQEKYNRRDDQEHTPTVYNTYQMYTKAAQRKLERDTERANKGNFTFAAKLVRGAYMVSERKRAEQLNYESPIHETIEDTHASYNNGVVFLLSKLHQHQETTGHALTATTAPIVFMVASHNRESTILTVQEMERQHVLPRSGVVHFGQLFGMQDQISYTLGKNGYSIYKYLPYGMIDEVIPYLLRRAQENSAVLGGVNKERAVMWQEVKDRLSGAVHVHTPLEAASVNDANCAESSEMAAGVSTETA</sequence>
<dbReference type="GO" id="GO:0010133">
    <property type="term" value="P:L-proline catabolic process to L-glutamate"/>
    <property type="evidence" value="ECO:0007669"/>
    <property type="project" value="TreeGrafter"/>
</dbReference>
<keyword evidence="8" id="KW-1185">Reference proteome</keyword>
<proteinExistence type="inferred from homology"/>
<keyword evidence="5" id="KW-0274">FAD</keyword>
<evidence type="ECO:0000313" key="8">
    <source>
        <dbReference type="Proteomes" id="UP000054107"/>
    </source>
</evidence>
<dbReference type="InterPro" id="IPR029041">
    <property type="entry name" value="FAD-linked_oxidoreductase-like"/>
</dbReference>
<evidence type="ECO:0000259" key="6">
    <source>
        <dbReference type="Pfam" id="PF01619"/>
    </source>
</evidence>
<keyword evidence="4 5" id="KW-0642">Proline metabolism</keyword>
<accession>A0A0B7NTS8</accession>
<dbReference type="GO" id="GO:0005739">
    <property type="term" value="C:mitochondrion"/>
    <property type="evidence" value="ECO:0007669"/>
    <property type="project" value="TreeGrafter"/>
</dbReference>
<evidence type="ECO:0000256" key="3">
    <source>
        <dbReference type="ARBA" id="ARBA00023002"/>
    </source>
</evidence>
<evidence type="ECO:0000256" key="1">
    <source>
        <dbReference type="ARBA" id="ARBA00005869"/>
    </source>
</evidence>
<comment type="cofactor">
    <cofactor evidence="5">
        <name>FAD</name>
        <dbReference type="ChEBI" id="CHEBI:57692"/>
    </cofactor>
</comment>
<keyword evidence="3 5" id="KW-0560">Oxidoreductase</keyword>
<dbReference type="EMBL" id="LN733809">
    <property type="protein sequence ID" value="CEP18394.1"/>
    <property type="molecule type" value="Genomic_DNA"/>
</dbReference>
<protein>
    <recommendedName>
        <fullName evidence="2 5">Proline dehydrogenase</fullName>
        <ecNumber evidence="2 5">1.5.5.2</ecNumber>
    </recommendedName>
</protein>
<keyword evidence="5" id="KW-0285">Flavoprotein</keyword>
<comment type="function">
    <text evidence="5">Converts proline to delta-1-pyrroline-5-carboxylate.</text>
</comment>
<comment type="catalytic activity">
    <reaction evidence="5">
        <text>L-proline + a quinone = (S)-1-pyrroline-5-carboxylate + a quinol + H(+)</text>
        <dbReference type="Rhea" id="RHEA:23784"/>
        <dbReference type="ChEBI" id="CHEBI:15378"/>
        <dbReference type="ChEBI" id="CHEBI:17388"/>
        <dbReference type="ChEBI" id="CHEBI:24646"/>
        <dbReference type="ChEBI" id="CHEBI:60039"/>
        <dbReference type="ChEBI" id="CHEBI:132124"/>
        <dbReference type="EC" id="1.5.5.2"/>
    </reaction>
</comment>
<dbReference type="InterPro" id="IPR015659">
    <property type="entry name" value="Proline_oxidase"/>
</dbReference>
<evidence type="ECO:0000256" key="4">
    <source>
        <dbReference type="ARBA" id="ARBA00023062"/>
    </source>
</evidence>
<dbReference type="PANTHER" id="PTHR13914:SF0">
    <property type="entry name" value="PROLINE DEHYDROGENASE 1, MITOCHONDRIAL"/>
    <property type="match status" value="1"/>
</dbReference>
<reference evidence="7 8" key="1">
    <citation type="submission" date="2014-09" db="EMBL/GenBank/DDBJ databases">
        <authorList>
            <person name="Ellenberger Sabrina"/>
        </authorList>
    </citation>
    <scope>NUCLEOTIDE SEQUENCE [LARGE SCALE GENOMIC DNA]</scope>
    <source>
        <strain evidence="7 8">CBS 412.66</strain>
    </source>
</reference>